<reference evidence="9 10" key="2">
    <citation type="submission" date="2008-10" db="EMBL/GenBank/DDBJ databases">
        <title>Draft genome sequence of Clostridium hiranonis (DSM 13275).</title>
        <authorList>
            <person name="Sudarsanam P."/>
            <person name="Ley R."/>
            <person name="Guruge J."/>
            <person name="Turnbaugh P.J."/>
            <person name="Mahowald M."/>
            <person name="Liep D."/>
            <person name="Gordon J."/>
        </authorList>
    </citation>
    <scope>NUCLEOTIDE SEQUENCE [LARGE SCALE GENOMIC DNA]</scope>
    <source>
        <strain evidence="9 10">DSM 13275</strain>
    </source>
</reference>
<feature type="transmembrane region" description="Helical" evidence="7">
    <location>
        <begin position="277"/>
        <end position="302"/>
    </location>
</feature>
<feature type="transmembrane region" description="Helical" evidence="7">
    <location>
        <begin position="812"/>
        <end position="834"/>
    </location>
</feature>
<evidence type="ECO:0000256" key="1">
    <source>
        <dbReference type="ARBA" id="ARBA00004651"/>
    </source>
</evidence>
<dbReference type="Proteomes" id="UP000003178">
    <property type="component" value="Unassembled WGS sequence"/>
</dbReference>
<sequence length="888" mass="100475">MAVMKVKNKKCIRNLSIKQFKAGKTRNLIAVFAIALTTLLFTSIFTIAFSINEGIQESNFRQCGGWSHATFKYMTEEQFENIKDDPLIQQYGKRRFVGMPSKVPFNKSHVEIGYSDKNQAHFMYCDPVEGRLPKEGTNEAATDTKVLKLLGVKPKIGEKFTITFDVDGKETTQTFTLSGYWEYDEAIVANHVLIPESRAESIFKELNVIPGKTGDTMTGSWNMDVMFKNSRNISKNVETVLENHGYQEENNSNDGTYISTGINWGYSGAQMSESMDYSLVIAIVLVLLLIIFTGYLIIYNVFQISVANDIRFYGLLKTIGTTPRQLKKIIRQQAMLLSLIGIPFGLLFGWIVGKVLTAAVMKQFDGLVSVVSISPGIFIFAVVFTLFTVWISCIRPSRIASKVSPIEAVRYTEGSNIKKNSKKTSKKVSLWVMAKENLGRSKGKTIITVISLSLAVVLLNFTVVVTKGFDMDKYVSNFVSTDFVVANASYFSGDNSFSDEEEVSPSVIDEISKQSGITDSCKVYGKTSHIQELITEKAYRNNYNQYMSKEEIDNNIKLEEKTKDGRIADDVQIYGMEKFALDNLKVWEGDLSKVYEPGSRNIAAVYVEDDYGKLRKDSRWAKIGDKVTLRYVDEFEYYNPETGEVYPDGTNLEQVPLWSARAKKYKDVEYTVSAIVTVPTALSYRYYGHDEFILNDKTFIQDSGTDSIMLYAFNTTKKSNSNMETFLKDYTTKQNQEYDYESKEKYVSEFESMRSMFLLMGGALSFIVGLIGILNFFNAILTSIITRKREFAMLQSVGMTGKQLKTMLVYEGLYYALGVGVLSLGLSIVLNPFIGKTIENMFWFFTYKFTITSILIVMPMFILLGIVLPLVIYKFVSKATIVERLREN</sequence>
<feature type="domain" description="ABC3 transporter permease C-terminal" evidence="8">
    <location>
        <begin position="285"/>
        <end position="405"/>
    </location>
</feature>
<feature type="transmembrane region" description="Helical" evidence="7">
    <location>
        <begin position="334"/>
        <end position="353"/>
    </location>
</feature>
<organism evidence="9 10">
    <name type="scientific">Peptacetobacter hiranonis (strain DSM 13275 / JCM 10541 / KCTC 15199 / TO-931)</name>
    <name type="common">Clostridium hiranonis</name>
    <dbReference type="NCBI Taxonomy" id="500633"/>
    <lineage>
        <taxon>Bacteria</taxon>
        <taxon>Bacillati</taxon>
        <taxon>Bacillota</taxon>
        <taxon>Clostridia</taxon>
        <taxon>Peptostreptococcales</taxon>
        <taxon>Peptostreptococcaceae</taxon>
        <taxon>Peptacetobacter</taxon>
    </lineage>
</organism>
<dbReference type="PANTHER" id="PTHR30572">
    <property type="entry name" value="MEMBRANE COMPONENT OF TRANSPORTER-RELATED"/>
    <property type="match status" value="1"/>
</dbReference>
<evidence type="ECO:0000256" key="7">
    <source>
        <dbReference type="SAM" id="Phobius"/>
    </source>
</evidence>
<dbReference type="eggNOG" id="COG0577">
    <property type="taxonomic scope" value="Bacteria"/>
</dbReference>
<evidence type="ECO:0000313" key="9">
    <source>
        <dbReference type="EMBL" id="EEA85680.1"/>
    </source>
</evidence>
<keyword evidence="4 7" id="KW-1133">Transmembrane helix</keyword>
<feature type="transmembrane region" description="Helical" evidence="7">
    <location>
        <begin position="373"/>
        <end position="394"/>
    </location>
</feature>
<feature type="transmembrane region" description="Helical" evidence="7">
    <location>
        <begin position="445"/>
        <end position="465"/>
    </location>
</feature>
<evidence type="ECO:0000256" key="5">
    <source>
        <dbReference type="ARBA" id="ARBA00023136"/>
    </source>
</evidence>
<evidence type="ECO:0000256" key="3">
    <source>
        <dbReference type="ARBA" id="ARBA00022692"/>
    </source>
</evidence>
<accession>B6FXR6</accession>
<name>B6FXR6_PEPHT</name>
<dbReference type="HOGENOM" id="CLU_010964_1_0_9"/>
<gene>
    <name evidence="9" type="ORF">CLOHIR_00667</name>
</gene>
<dbReference type="Pfam" id="PF02687">
    <property type="entry name" value="FtsX"/>
    <property type="match status" value="2"/>
</dbReference>
<dbReference type="InterPro" id="IPR050250">
    <property type="entry name" value="Macrolide_Exporter_MacB"/>
</dbReference>
<dbReference type="EMBL" id="ABWP01000026">
    <property type="protein sequence ID" value="EEA85680.1"/>
    <property type="molecule type" value="Genomic_DNA"/>
</dbReference>
<evidence type="ECO:0000259" key="8">
    <source>
        <dbReference type="Pfam" id="PF02687"/>
    </source>
</evidence>
<keyword evidence="2" id="KW-1003">Cell membrane</keyword>
<dbReference type="PANTHER" id="PTHR30572:SF4">
    <property type="entry name" value="ABC TRANSPORTER PERMEASE YTRF"/>
    <property type="match status" value="1"/>
</dbReference>
<dbReference type="GO" id="GO:0022857">
    <property type="term" value="F:transmembrane transporter activity"/>
    <property type="evidence" value="ECO:0007669"/>
    <property type="project" value="TreeGrafter"/>
</dbReference>
<evidence type="ECO:0000256" key="2">
    <source>
        <dbReference type="ARBA" id="ARBA00022475"/>
    </source>
</evidence>
<dbReference type="GO" id="GO:0005886">
    <property type="term" value="C:plasma membrane"/>
    <property type="evidence" value="ECO:0007669"/>
    <property type="project" value="UniProtKB-SubCell"/>
</dbReference>
<feature type="domain" description="ABC3 transporter permease C-terminal" evidence="8">
    <location>
        <begin position="763"/>
        <end position="879"/>
    </location>
</feature>
<proteinExistence type="inferred from homology"/>
<evidence type="ECO:0000256" key="4">
    <source>
        <dbReference type="ARBA" id="ARBA00022989"/>
    </source>
</evidence>
<dbReference type="InterPro" id="IPR003838">
    <property type="entry name" value="ABC3_permease_C"/>
</dbReference>
<evidence type="ECO:0000313" key="10">
    <source>
        <dbReference type="Proteomes" id="UP000003178"/>
    </source>
</evidence>
<evidence type="ECO:0000256" key="6">
    <source>
        <dbReference type="ARBA" id="ARBA00038076"/>
    </source>
</evidence>
<keyword evidence="10" id="KW-1185">Reference proteome</keyword>
<feature type="transmembrane region" description="Helical" evidence="7">
    <location>
        <begin position="854"/>
        <end position="876"/>
    </location>
</feature>
<feature type="transmembrane region" description="Helical" evidence="7">
    <location>
        <begin position="756"/>
        <end position="781"/>
    </location>
</feature>
<keyword evidence="5 7" id="KW-0472">Membrane</keyword>
<comment type="caution">
    <text evidence="9">The sequence shown here is derived from an EMBL/GenBank/DDBJ whole genome shotgun (WGS) entry which is preliminary data.</text>
</comment>
<feature type="transmembrane region" description="Helical" evidence="7">
    <location>
        <begin position="28"/>
        <end position="51"/>
    </location>
</feature>
<reference evidence="9 10" key="1">
    <citation type="submission" date="2008-09" db="EMBL/GenBank/DDBJ databases">
        <authorList>
            <person name="Fulton L."/>
            <person name="Clifton S."/>
            <person name="Fulton B."/>
            <person name="Xu J."/>
            <person name="Minx P."/>
            <person name="Pepin K.H."/>
            <person name="Johnson M."/>
            <person name="Thiruvilangam P."/>
            <person name="Bhonagiri V."/>
            <person name="Nash W.E."/>
            <person name="Mardis E.R."/>
            <person name="Wilson R.K."/>
        </authorList>
    </citation>
    <scope>NUCLEOTIDE SEQUENCE [LARGE SCALE GENOMIC DNA]</scope>
    <source>
        <strain evidence="9 10">DSM 13275</strain>
    </source>
</reference>
<dbReference type="STRING" id="500633.CLOHIR_00667"/>
<keyword evidence="3 7" id="KW-0812">Transmembrane</keyword>
<comment type="subcellular location">
    <subcellularLocation>
        <location evidence="1">Cell membrane</location>
        <topology evidence="1">Multi-pass membrane protein</topology>
    </subcellularLocation>
</comment>
<dbReference type="AlphaFoldDB" id="B6FXR6"/>
<protein>
    <submittedName>
        <fullName evidence="9">Efflux ABC transporter, permease protein</fullName>
    </submittedName>
</protein>
<comment type="similarity">
    <text evidence="6">Belongs to the ABC-4 integral membrane protein family.</text>
</comment>